<dbReference type="AlphaFoldDB" id="V8PJA1"/>
<keyword evidence="7" id="KW-0968">Cytoplasmic vesicle</keyword>
<dbReference type="GO" id="GO:0030662">
    <property type="term" value="C:coated vesicle membrane"/>
    <property type="evidence" value="ECO:0007669"/>
    <property type="project" value="UniProtKB-ARBA"/>
</dbReference>
<evidence type="ECO:0000256" key="7">
    <source>
        <dbReference type="ARBA" id="ARBA00023329"/>
    </source>
</evidence>
<feature type="compositionally biased region" description="Polar residues" evidence="9">
    <location>
        <begin position="239"/>
        <end position="252"/>
    </location>
</feature>
<dbReference type="Pfam" id="PF01417">
    <property type="entry name" value="ENTH"/>
    <property type="match status" value="1"/>
</dbReference>
<keyword evidence="6" id="KW-0472">Membrane</keyword>
<evidence type="ECO:0000313" key="11">
    <source>
        <dbReference type="EMBL" id="ETE74016.1"/>
    </source>
</evidence>
<dbReference type="GO" id="GO:0005829">
    <property type="term" value="C:cytosol"/>
    <property type="evidence" value="ECO:0007669"/>
    <property type="project" value="UniProtKB-SubCell"/>
</dbReference>
<evidence type="ECO:0000256" key="3">
    <source>
        <dbReference type="ARBA" id="ARBA00004541"/>
    </source>
</evidence>
<feature type="region of interest" description="Disordered" evidence="9">
    <location>
        <begin position="146"/>
        <end position="168"/>
    </location>
</feature>
<dbReference type="InterPro" id="IPR035802">
    <property type="entry name" value="ENTH/VHS_tepsin"/>
</dbReference>
<dbReference type="EMBL" id="AZIM01000013">
    <property type="protein sequence ID" value="ETE74016.1"/>
    <property type="molecule type" value="Genomic_DNA"/>
</dbReference>
<evidence type="ECO:0000256" key="4">
    <source>
        <dbReference type="ARBA" id="ARBA00022490"/>
    </source>
</evidence>
<dbReference type="Proteomes" id="UP000018936">
    <property type="component" value="Unassembled WGS sequence"/>
</dbReference>
<keyword evidence="5" id="KW-0333">Golgi apparatus</keyword>
<evidence type="ECO:0000313" key="12">
    <source>
        <dbReference type="Proteomes" id="UP000018936"/>
    </source>
</evidence>
<name>V8PJA1_OPHHA</name>
<dbReference type="InterPro" id="IPR058028">
    <property type="entry name" value="Tepsin_VHS/ENTH-like"/>
</dbReference>
<dbReference type="CDD" id="cd03572">
    <property type="entry name" value="ENTH_like_Tepsin"/>
    <property type="match status" value="1"/>
</dbReference>
<dbReference type="GO" id="GO:0032588">
    <property type="term" value="C:trans-Golgi network membrane"/>
    <property type="evidence" value="ECO:0007669"/>
    <property type="project" value="TreeGrafter"/>
</dbReference>
<feature type="compositionally biased region" description="Basic and acidic residues" evidence="9">
    <location>
        <begin position="487"/>
        <end position="506"/>
    </location>
</feature>
<evidence type="ECO:0000256" key="6">
    <source>
        <dbReference type="ARBA" id="ARBA00023136"/>
    </source>
</evidence>
<keyword evidence="12" id="KW-1185">Reference proteome</keyword>
<dbReference type="InterPro" id="IPR013809">
    <property type="entry name" value="ENTH"/>
</dbReference>
<organism evidence="11 12">
    <name type="scientific">Ophiophagus hannah</name>
    <name type="common">King cobra</name>
    <name type="synonym">Naja hannah</name>
    <dbReference type="NCBI Taxonomy" id="8665"/>
    <lineage>
        <taxon>Eukaryota</taxon>
        <taxon>Metazoa</taxon>
        <taxon>Chordata</taxon>
        <taxon>Craniata</taxon>
        <taxon>Vertebrata</taxon>
        <taxon>Euteleostomi</taxon>
        <taxon>Lepidosauria</taxon>
        <taxon>Squamata</taxon>
        <taxon>Bifurcata</taxon>
        <taxon>Unidentata</taxon>
        <taxon>Episquamata</taxon>
        <taxon>Toxicofera</taxon>
        <taxon>Serpentes</taxon>
        <taxon>Colubroidea</taxon>
        <taxon>Elapidae</taxon>
        <taxon>Elapinae</taxon>
        <taxon>Ophiophagus</taxon>
    </lineage>
</organism>
<dbReference type="OrthoDB" id="118154at2759"/>
<feature type="non-terminal residue" evidence="11">
    <location>
        <position position="1"/>
    </location>
</feature>
<evidence type="ECO:0000256" key="1">
    <source>
        <dbReference type="ARBA" id="ARBA00004150"/>
    </source>
</evidence>
<feature type="region of interest" description="Disordered" evidence="9">
    <location>
        <begin position="485"/>
        <end position="509"/>
    </location>
</feature>
<evidence type="ECO:0000259" key="10">
    <source>
        <dbReference type="PROSITE" id="PS50942"/>
    </source>
</evidence>
<feature type="domain" description="ENTH" evidence="10">
    <location>
        <begin position="7"/>
        <end position="140"/>
    </location>
</feature>
<gene>
    <name evidence="11" type="ORF">L345_00140</name>
</gene>
<protein>
    <recommendedName>
        <fullName evidence="8">AP-4 complex accessory subunit Tepsin</fullName>
    </recommendedName>
</protein>
<evidence type="ECO:0000256" key="9">
    <source>
        <dbReference type="SAM" id="MobiDB-lite"/>
    </source>
</evidence>
<dbReference type="InterPro" id="IPR008942">
    <property type="entry name" value="ENTH_VHS"/>
</dbReference>
<feature type="compositionally biased region" description="Low complexity" evidence="9">
    <location>
        <begin position="253"/>
        <end position="268"/>
    </location>
</feature>
<keyword evidence="4" id="KW-0963">Cytoplasm</keyword>
<dbReference type="PROSITE" id="PS50942">
    <property type="entry name" value="ENTH"/>
    <property type="match status" value="1"/>
</dbReference>
<dbReference type="SUPFAM" id="SSF48464">
    <property type="entry name" value="ENTH/VHS domain"/>
    <property type="match status" value="1"/>
</dbReference>
<sequence>MAAVTLRDRLSFLTRLPTLIKGTSDDEVPCPGYLLEEIAKISHESTGSSHCLLEYLLNRLQSNSCHIKLKVLKILLYMCTHGSSPFLLQLKRNSSFIQEAIGFTGPPDPLHGNSLYQKVRMTAQDLAGTLFSDVLLPQCVIQPPKELPSAGMGNRSSPHGSLEGFGFEKNSSVSSGKSLLATIQKAAEVVANAVLPGQELSCPPQREMADNVYEPVMAPSPVNHQPGQAGGGWEDLDTGLSSQNSLQENSDPSRTSGSSSKAGSDNPSNALEPGSAADRVEAENLNDCLQEMSLVTRLTRGSKVFLTREETQHFIKECGLLNCEVVLALLNRTLKDPSECICMRAMCAISSLMCSDLLSQDHIFAITQKHLQELSEGSPGCVANKATKISRQFEALCRSHSTSKSPPPVAASCLSAKTTLEHADDLLTNTVPFSEDSFLKPINLSLQPSQAPKLITSNMFQPAGRMPEFLSCGQVDILPPDLSQQRAEGRLPDSDPQEERPPRGDPDGTVSLFAGMELIAPSSMALAASVQGCISPVPQTASLPGNTRDSEDNQQLSAFPFLHV</sequence>
<dbReference type="Gene3D" id="1.25.40.90">
    <property type="match status" value="1"/>
</dbReference>
<dbReference type="FunFam" id="1.25.40.90:FF:000029">
    <property type="entry name" value="AP-4 complex accessory subunit Tepsin"/>
    <property type="match status" value="1"/>
</dbReference>
<evidence type="ECO:0000256" key="5">
    <source>
        <dbReference type="ARBA" id="ARBA00023034"/>
    </source>
</evidence>
<evidence type="ECO:0000256" key="8">
    <source>
        <dbReference type="ARBA" id="ARBA00070138"/>
    </source>
</evidence>
<feature type="region of interest" description="Disordered" evidence="9">
    <location>
        <begin position="216"/>
        <end position="275"/>
    </location>
</feature>
<dbReference type="Pfam" id="PF25827">
    <property type="entry name" value="TVHS-like"/>
    <property type="match status" value="1"/>
</dbReference>
<dbReference type="PANTHER" id="PTHR21514:SF0">
    <property type="entry name" value="AP-4 COMPLEX ACCESSORY SUBUNIT TEPSIN"/>
    <property type="match status" value="1"/>
</dbReference>
<dbReference type="PANTHER" id="PTHR21514">
    <property type="entry name" value="AP-4 COMPLEX ACCESSORY SUBUNIT TEPSIN"/>
    <property type="match status" value="1"/>
</dbReference>
<comment type="caution">
    <text evidence="11">The sequence shown here is derived from an EMBL/GenBank/DDBJ whole genome shotgun (WGS) entry which is preliminary data.</text>
</comment>
<evidence type="ECO:0000256" key="2">
    <source>
        <dbReference type="ARBA" id="ARBA00004514"/>
    </source>
</evidence>
<accession>V8PJA1</accession>
<proteinExistence type="predicted"/>
<dbReference type="InterPro" id="IPR039273">
    <property type="entry name" value="TEPSIN"/>
</dbReference>
<comment type="subcellular location">
    <subcellularLocation>
        <location evidence="2">Cytoplasm</location>
        <location evidence="2">Cytosol</location>
    </subcellularLocation>
    <subcellularLocation>
        <location evidence="3">Cytoplasmic vesicle</location>
    </subcellularLocation>
    <subcellularLocation>
        <location evidence="1">Golgi apparatus</location>
        <location evidence="1">trans-Golgi network membrane</location>
        <topology evidence="1">Peripheral membrane protein</topology>
    </subcellularLocation>
</comment>
<reference evidence="11 12" key="1">
    <citation type="journal article" date="2013" name="Proc. Natl. Acad. Sci. U.S.A.">
        <title>The king cobra genome reveals dynamic gene evolution and adaptation in the snake venom system.</title>
        <authorList>
            <person name="Vonk F.J."/>
            <person name="Casewell N.R."/>
            <person name="Henkel C.V."/>
            <person name="Heimberg A.M."/>
            <person name="Jansen H.J."/>
            <person name="McCleary R.J."/>
            <person name="Kerkkamp H.M."/>
            <person name="Vos R.A."/>
            <person name="Guerreiro I."/>
            <person name="Calvete J.J."/>
            <person name="Wuster W."/>
            <person name="Woods A.E."/>
            <person name="Logan J.M."/>
            <person name="Harrison R.A."/>
            <person name="Castoe T.A."/>
            <person name="de Koning A.P."/>
            <person name="Pollock D.D."/>
            <person name="Yandell M."/>
            <person name="Calderon D."/>
            <person name="Renjifo C."/>
            <person name="Currier R.B."/>
            <person name="Salgado D."/>
            <person name="Pla D."/>
            <person name="Sanz L."/>
            <person name="Hyder A.S."/>
            <person name="Ribeiro J.M."/>
            <person name="Arntzen J.W."/>
            <person name="van den Thillart G.E."/>
            <person name="Boetzer M."/>
            <person name="Pirovano W."/>
            <person name="Dirks R.P."/>
            <person name="Spaink H.P."/>
            <person name="Duboule D."/>
            <person name="McGlinn E."/>
            <person name="Kini R.M."/>
            <person name="Richardson M.K."/>
        </authorList>
    </citation>
    <scope>NUCLEOTIDE SEQUENCE</scope>
    <source>
        <tissue evidence="11">Blood</tissue>
    </source>
</reference>